<accession>X1KZT6</accession>
<dbReference type="InterPro" id="IPR051805">
    <property type="entry name" value="Dehydratase_Activator_Redct"/>
</dbReference>
<feature type="non-terminal residue" evidence="2">
    <location>
        <position position="323"/>
    </location>
</feature>
<sequence length="323" mass="36318">MIKIGIPRALLYYQYYPMWKTFFEELGAEVVVSPPTTQAMLSEGSSRVVADTCLPVKVFCGHVLSLVDKCDYVFIPAVRSVKSKVYNCSKFLGLPDLTKAVIPESPPILDIDIDINKGKHKLYQAIYKLGRHFTWNPFRVRRAAIAARQAQLNYRELMSSQGLTPPQAIERISGTAEVKSKTHSNHSIPTQATIALIGHPYLLYDEHINHRLIHRLERAHNRVLTPEMLTTEELESATVRLMGKAYWTYEEEVVGAGEHYLESGADGVIGIVTFGCGPDSLMMDMVRRQAARLRATPFMNLTLEEHTAEGGIVTRLEAFLDMI</sequence>
<protein>
    <recommendedName>
        <fullName evidence="1">DUF2229 domain-containing protein</fullName>
    </recommendedName>
</protein>
<gene>
    <name evidence="2" type="ORF">S06H3_18113</name>
</gene>
<proteinExistence type="predicted"/>
<dbReference type="PANTHER" id="PTHR32329">
    <property type="entry name" value="BIFUNCTIONAL PROTEIN [INCLUDES 2-HYDROXYACYL-COA DEHYDRATASE (N-TER) AND ITS ACTIVATOR DOMAIN (C_TERM)-RELATED"/>
    <property type="match status" value="1"/>
</dbReference>
<dbReference type="AlphaFoldDB" id="X1KZT6"/>
<dbReference type="InterPro" id="IPR018709">
    <property type="entry name" value="CoA_activase_DUF2229"/>
</dbReference>
<dbReference type="Gene3D" id="3.40.50.11900">
    <property type="match status" value="1"/>
</dbReference>
<comment type="caution">
    <text evidence="2">The sequence shown here is derived from an EMBL/GenBank/DDBJ whole genome shotgun (WGS) entry which is preliminary data.</text>
</comment>
<dbReference type="EMBL" id="BARV01009124">
    <property type="protein sequence ID" value="GAI12572.1"/>
    <property type="molecule type" value="Genomic_DNA"/>
</dbReference>
<feature type="domain" description="DUF2229" evidence="1">
    <location>
        <begin position="3"/>
        <end position="229"/>
    </location>
</feature>
<dbReference type="PANTHER" id="PTHR32329:SF2">
    <property type="entry name" value="BIFUNCTIONAL PROTEIN [INCLUDES 2-HYDROXYACYL-COA DEHYDRATASE (N-TER) AND ITS ACTIVATOR DOMAIN (C_TERM)"/>
    <property type="match status" value="1"/>
</dbReference>
<evidence type="ECO:0000313" key="2">
    <source>
        <dbReference type="EMBL" id="GAI12572.1"/>
    </source>
</evidence>
<dbReference type="Pfam" id="PF09989">
    <property type="entry name" value="DUF2229"/>
    <property type="match status" value="1"/>
</dbReference>
<evidence type="ECO:0000259" key="1">
    <source>
        <dbReference type="Pfam" id="PF09989"/>
    </source>
</evidence>
<name>X1KZT6_9ZZZZ</name>
<organism evidence="2">
    <name type="scientific">marine sediment metagenome</name>
    <dbReference type="NCBI Taxonomy" id="412755"/>
    <lineage>
        <taxon>unclassified sequences</taxon>
        <taxon>metagenomes</taxon>
        <taxon>ecological metagenomes</taxon>
    </lineage>
</organism>
<reference evidence="2" key="1">
    <citation type="journal article" date="2014" name="Front. Microbiol.">
        <title>High frequency of phylogenetically diverse reductive dehalogenase-homologous genes in deep subseafloor sedimentary metagenomes.</title>
        <authorList>
            <person name="Kawai M."/>
            <person name="Futagami T."/>
            <person name="Toyoda A."/>
            <person name="Takaki Y."/>
            <person name="Nishi S."/>
            <person name="Hori S."/>
            <person name="Arai W."/>
            <person name="Tsubouchi T."/>
            <person name="Morono Y."/>
            <person name="Uchiyama I."/>
            <person name="Ito T."/>
            <person name="Fujiyama A."/>
            <person name="Inagaki F."/>
            <person name="Takami H."/>
        </authorList>
    </citation>
    <scope>NUCLEOTIDE SEQUENCE</scope>
    <source>
        <strain evidence="2">Expedition CK06-06</strain>
    </source>
</reference>